<dbReference type="PANTHER" id="PTHR22911">
    <property type="entry name" value="ACYL-MALONYL CONDENSING ENZYME-RELATED"/>
    <property type="match status" value="1"/>
</dbReference>
<keyword evidence="1" id="KW-1133">Transmembrane helix</keyword>
<dbReference type="Pfam" id="PF00892">
    <property type="entry name" value="EamA"/>
    <property type="match status" value="2"/>
</dbReference>
<sequence length="303" mass="30935">MSYLRGAILIILAGVLWSTQGLIIRLIPDTGSWAILFWRSAGMLPVLAAWIAMAAGRDVITEMRAVGWAGVLGGLGLVMAFSGAIYAFQATSVANAVLLFAASPFFAAILGRLLLGEWVSPLTWFAIVLAAVGILVMVGGGLAGGAMDGNIAALVSALGFAIFTVTLRWGKLANMLPAVALGGVFSMIAGAIALAILGKSVLIPLPEIAISALMGAVTLTGGMLLYTVGSRVVPAAQATLLSLVEVLLAPVWVWLLLGETVSQGTLIGGAVLLAAVLLNAYGGRATKAQGASPLGLRPHPQDI</sequence>
<gene>
    <name evidence="3" type="ORF">ACFOGH_09415</name>
</gene>
<feature type="transmembrane region" description="Helical" evidence="1">
    <location>
        <begin position="208"/>
        <end position="226"/>
    </location>
</feature>
<organism evidence="3 4">
    <name type="scientific">Cypionkella sinensis</name>
    <dbReference type="NCBI Taxonomy" id="1756043"/>
    <lineage>
        <taxon>Bacteria</taxon>
        <taxon>Pseudomonadati</taxon>
        <taxon>Pseudomonadota</taxon>
        <taxon>Alphaproteobacteria</taxon>
        <taxon>Rhodobacterales</taxon>
        <taxon>Paracoccaceae</taxon>
        <taxon>Cypionkella</taxon>
    </lineage>
</organism>
<evidence type="ECO:0000313" key="4">
    <source>
        <dbReference type="Proteomes" id="UP001595547"/>
    </source>
</evidence>
<dbReference type="InterPro" id="IPR037185">
    <property type="entry name" value="EmrE-like"/>
</dbReference>
<feature type="transmembrane region" description="Helical" evidence="1">
    <location>
        <begin position="263"/>
        <end position="282"/>
    </location>
</feature>
<dbReference type="InterPro" id="IPR000620">
    <property type="entry name" value="EamA_dom"/>
</dbReference>
<feature type="transmembrane region" description="Helical" evidence="1">
    <location>
        <begin position="31"/>
        <end position="53"/>
    </location>
</feature>
<dbReference type="PANTHER" id="PTHR22911:SF79">
    <property type="entry name" value="MOBA-LIKE NTP TRANSFERASE DOMAIN-CONTAINING PROTEIN"/>
    <property type="match status" value="1"/>
</dbReference>
<dbReference type="EMBL" id="JBHRTO010000001">
    <property type="protein sequence ID" value="MFC3181205.1"/>
    <property type="molecule type" value="Genomic_DNA"/>
</dbReference>
<dbReference type="RefSeq" id="WP_380072813.1">
    <property type="nucleotide sequence ID" value="NZ_JBHRTO010000001.1"/>
</dbReference>
<dbReference type="Proteomes" id="UP001595547">
    <property type="component" value="Unassembled WGS sequence"/>
</dbReference>
<keyword evidence="4" id="KW-1185">Reference proteome</keyword>
<feature type="transmembrane region" description="Helical" evidence="1">
    <location>
        <begin position="94"/>
        <end position="115"/>
    </location>
</feature>
<protein>
    <submittedName>
        <fullName evidence="3">DMT family transporter</fullName>
    </submittedName>
</protein>
<proteinExistence type="predicted"/>
<feature type="transmembrane region" description="Helical" evidence="1">
    <location>
        <begin position="65"/>
        <end position="88"/>
    </location>
</feature>
<feature type="transmembrane region" description="Helical" evidence="1">
    <location>
        <begin position="151"/>
        <end position="169"/>
    </location>
</feature>
<feature type="transmembrane region" description="Helical" evidence="1">
    <location>
        <begin position="122"/>
        <end position="145"/>
    </location>
</feature>
<keyword evidence="1" id="KW-0472">Membrane</keyword>
<feature type="domain" description="EamA" evidence="2">
    <location>
        <begin position="149"/>
        <end position="279"/>
    </location>
</feature>
<feature type="transmembrane region" description="Helical" evidence="1">
    <location>
        <begin position="176"/>
        <end position="196"/>
    </location>
</feature>
<feature type="transmembrane region" description="Helical" evidence="1">
    <location>
        <begin position="238"/>
        <end position="257"/>
    </location>
</feature>
<keyword evidence="1" id="KW-0812">Transmembrane</keyword>
<dbReference type="SUPFAM" id="SSF103481">
    <property type="entry name" value="Multidrug resistance efflux transporter EmrE"/>
    <property type="match status" value="2"/>
</dbReference>
<accession>A0ABV7IXF3</accession>
<feature type="domain" description="EamA" evidence="2">
    <location>
        <begin position="5"/>
        <end position="138"/>
    </location>
</feature>
<evidence type="ECO:0000313" key="3">
    <source>
        <dbReference type="EMBL" id="MFC3181205.1"/>
    </source>
</evidence>
<reference evidence="4" key="1">
    <citation type="journal article" date="2019" name="Int. J. Syst. Evol. Microbiol.">
        <title>The Global Catalogue of Microorganisms (GCM) 10K type strain sequencing project: providing services to taxonomists for standard genome sequencing and annotation.</title>
        <authorList>
            <consortium name="The Broad Institute Genomics Platform"/>
            <consortium name="The Broad Institute Genome Sequencing Center for Infectious Disease"/>
            <person name="Wu L."/>
            <person name="Ma J."/>
        </authorList>
    </citation>
    <scope>NUCLEOTIDE SEQUENCE [LARGE SCALE GENOMIC DNA]</scope>
    <source>
        <strain evidence="4">KCTC 52039</strain>
    </source>
</reference>
<evidence type="ECO:0000259" key="2">
    <source>
        <dbReference type="Pfam" id="PF00892"/>
    </source>
</evidence>
<name>A0ABV7IXF3_9RHOB</name>
<evidence type="ECO:0000256" key="1">
    <source>
        <dbReference type="SAM" id="Phobius"/>
    </source>
</evidence>
<comment type="caution">
    <text evidence="3">The sequence shown here is derived from an EMBL/GenBank/DDBJ whole genome shotgun (WGS) entry which is preliminary data.</text>
</comment>